<dbReference type="InterPro" id="IPR000859">
    <property type="entry name" value="CUB_dom"/>
</dbReference>
<dbReference type="Gene3D" id="2.10.70.10">
    <property type="entry name" value="Complement Module, domain 1"/>
    <property type="match status" value="5"/>
</dbReference>
<keyword evidence="1 5" id="KW-0768">Sushi</keyword>
<dbReference type="SUPFAM" id="SSF49854">
    <property type="entry name" value="Spermadhesin, CUB domain"/>
    <property type="match status" value="2"/>
</dbReference>
<feature type="compositionally biased region" description="Polar residues" evidence="6">
    <location>
        <begin position="872"/>
        <end position="882"/>
    </location>
</feature>
<dbReference type="CDD" id="cd00033">
    <property type="entry name" value="CCP"/>
    <property type="match status" value="4"/>
</dbReference>
<dbReference type="OrthoDB" id="6059832at2759"/>
<dbReference type="PROSITE" id="PS50923">
    <property type="entry name" value="SUSHI"/>
    <property type="match status" value="3"/>
</dbReference>
<feature type="signal peptide" evidence="8">
    <location>
        <begin position="1"/>
        <end position="18"/>
    </location>
</feature>
<evidence type="ECO:0000313" key="10">
    <source>
        <dbReference type="Proteomes" id="UP000749559"/>
    </source>
</evidence>
<feature type="chain" id="PRO_5044017476" evidence="8">
    <location>
        <begin position="19"/>
        <end position="953"/>
    </location>
</feature>
<dbReference type="SMART" id="SM00032">
    <property type="entry name" value="CCP"/>
    <property type="match status" value="5"/>
</dbReference>
<organism evidence="9 10">
    <name type="scientific">Owenia fusiformis</name>
    <name type="common">Polychaete worm</name>
    <dbReference type="NCBI Taxonomy" id="6347"/>
    <lineage>
        <taxon>Eukaryota</taxon>
        <taxon>Metazoa</taxon>
        <taxon>Spiralia</taxon>
        <taxon>Lophotrochozoa</taxon>
        <taxon>Annelida</taxon>
        <taxon>Polychaeta</taxon>
        <taxon>Sedentaria</taxon>
        <taxon>Canalipalpata</taxon>
        <taxon>Sabellida</taxon>
        <taxon>Oweniida</taxon>
        <taxon>Oweniidae</taxon>
        <taxon>Owenia</taxon>
    </lineage>
</organism>
<evidence type="ECO:0000256" key="6">
    <source>
        <dbReference type="SAM" id="MobiDB-lite"/>
    </source>
</evidence>
<dbReference type="Pfam" id="PF00431">
    <property type="entry name" value="CUB"/>
    <property type="match status" value="1"/>
</dbReference>
<comment type="caution">
    <text evidence="9">The sequence shown here is derived from an EMBL/GenBank/DDBJ whole genome shotgun (WGS) entry which is preliminary data.</text>
</comment>
<keyword evidence="4" id="KW-0325">Glycoprotein</keyword>
<evidence type="ECO:0000256" key="8">
    <source>
        <dbReference type="SAM" id="SignalP"/>
    </source>
</evidence>
<feature type="region of interest" description="Disordered" evidence="6">
    <location>
        <begin position="858"/>
        <end position="882"/>
    </location>
</feature>
<evidence type="ECO:0000256" key="5">
    <source>
        <dbReference type="PROSITE-ProRule" id="PRU00302"/>
    </source>
</evidence>
<gene>
    <name evidence="9" type="ORF">OFUS_LOCUS7260</name>
</gene>
<keyword evidence="2" id="KW-0677">Repeat</keyword>
<dbReference type="Proteomes" id="UP000749559">
    <property type="component" value="Unassembled WGS sequence"/>
</dbReference>
<dbReference type="InterPro" id="IPR000436">
    <property type="entry name" value="Sushi_SCR_CCP_dom"/>
</dbReference>
<dbReference type="Pfam" id="PF00084">
    <property type="entry name" value="Sushi"/>
    <property type="match status" value="5"/>
</dbReference>
<dbReference type="Gene3D" id="2.60.120.290">
    <property type="entry name" value="Spermadhesin, CUB domain"/>
    <property type="match status" value="2"/>
</dbReference>
<name>A0A8J1UEA3_OWEFU</name>
<dbReference type="SMART" id="SM00042">
    <property type="entry name" value="CUB"/>
    <property type="match status" value="2"/>
</dbReference>
<dbReference type="PANTHER" id="PTHR19325:SF560">
    <property type="entry name" value="SUSHI, VON WILLEBRAND FACTOR TYPE A, EGF AND PENTRAXIN DOMAIN-CONTAINING PROTEIN 1"/>
    <property type="match status" value="1"/>
</dbReference>
<evidence type="ECO:0000256" key="7">
    <source>
        <dbReference type="SAM" id="Phobius"/>
    </source>
</evidence>
<keyword evidence="3" id="KW-1015">Disulfide bond</keyword>
<dbReference type="AlphaFoldDB" id="A0A8J1UEA3"/>
<evidence type="ECO:0000256" key="1">
    <source>
        <dbReference type="ARBA" id="ARBA00022659"/>
    </source>
</evidence>
<feature type="transmembrane region" description="Helical" evidence="7">
    <location>
        <begin position="740"/>
        <end position="766"/>
    </location>
</feature>
<evidence type="ECO:0000256" key="3">
    <source>
        <dbReference type="ARBA" id="ARBA00023157"/>
    </source>
</evidence>
<comment type="caution">
    <text evidence="5">Lacks conserved residue(s) required for the propagation of feature annotation.</text>
</comment>
<keyword evidence="7" id="KW-0472">Membrane</keyword>
<sequence>MIATQYLVLSVWFLLAKGELRTCRESTSISSAPGTLVSHLGYGTVTLDSPKCEWIITPPIDQYVAIDIQDTGNAQCNRDILIYSHLGGNRYPGWYVCGDNKTSSVNPKYIGSGIGNWIRIKVVNNSPGAKLTGFSLNYDFKDAGCSGVKNLTETDTNQWFASHPGAGRWAVPAIQNCAWRLIAPEGMYVSLHADVISLHCENTWQTMAFYDSDGPLEDHLIARVSCTGRLSPIASTGRYMYVSYKDLWEGSGRGFNISYKFHEQRQSGCGSKYLRDDAIGVIASHDWLSEVTYHDWSRCNWRILAPEGTGITLRFDVFDVRSSSKRCTDDMLVVYDGALNHTQLGQMFCNGDDAPPMTLTSTSNDVNIRFIAGSSHNLNLRGRGFSITYLRTCKKAPVIHGTDITYVDSNQDGTETFTVGEDVYYSCRRGYIQSGGNRERHCSENGQITGKDLICRPVLCSGVPRIPHADVTFMDLNMDGLSYVTYQEVTSYTCKMGYEISSGDTQRRCQEDGTFEGENLICSLKLCKNIPTIKLAVAQQVDSNGDGDDRLTYTEEVVYHCQDGYSQIDGNQRRVCQADGNLSGVDLVCKPVICSGEANITNAVQRGSLDLNQDGEHTVSFTEERHYACLEGYTRTSGNFIRQCTTNGTFNGTDLICEEIICPDLKEYPHSSLEGSGTGSRRTYGSEVTYVCVNEYSFSNGSATVTLKCGKEGMWEGAKVECTLDKSDSDESSDPLIVDWIMIVVISAVLTVVVICFVCLCIILHYEKRRRKARKQKKWERKLELWERTREGNTLMRNANFFNDHRFSARTAYSTSSFNHKMRNKIDNPDLQKIDTSHPTYLTYPNRAYEQDWPRDYTKHDVSQRPRGSHAVSRSDSGISHRTNLSGNFLDVPYASEMDIAGLGVHHSTRDPIKKSYNGSVASSPMVRRQEQGYGYLHVTPDLVRVRDYDNDT</sequence>
<proteinExistence type="predicted"/>
<keyword evidence="8" id="KW-0732">Signal</keyword>
<reference evidence="9" key="1">
    <citation type="submission" date="2022-03" db="EMBL/GenBank/DDBJ databases">
        <authorList>
            <person name="Martin C."/>
        </authorList>
    </citation>
    <scope>NUCLEOTIDE SEQUENCE</scope>
</reference>
<dbReference type="InterPro" id="IPR035976">
    <property type="entry name" value="Sushi/SCR/CCP_sf"/>
</dbReference>
<dbReference type="InterPro" id="IPR035914">
    <property type="entry name" value="Sperma_CUB_dom_sf"/>
</dbReference>
<evidence type="ECO:0000256" key="4">
    <source>
        <dbReference type="ARBA" id="ARBA00023180"/>
    </source>
</evidence>
<accession>A0A8J1UEA3</accession>
<keyword evidence="10" id="KW-1185">Reference proteome</keyword>
<dbReference type="SUPFAM" id="SSF57535">
    <property type="entry name" value="Complement control module/SCR domain"/>
    <property type="match status" value="5"/>
</dbReference>
<protein>
    <submittedName>
        <fullName evidence="9">Uncharacterized protein</fullName>
    </submittedName>
</protein>
<dbReference type="EMBL" id="CAIIXF020000004">
    <property type="protein sequence ID" value="CAH1780587.1"/>
    <property type="molecule type" value="Genomic_DNA"/>
</dbReference>
<dbReference type="CDD" id="cd00041">
    <property type="entry name" value="CUB"/>
    <property type="match status" value="2"/>
</dbReference>
<keyword evidence="7" id="KW-1133">Transmembrane helix</keyword>
<evidence type="ECO:0000313" key="9">
    <source>
        <dbReference type="EMBL" id="CAH1780587.1"/>
    </source>
</evidence>
<dbReference type="PROSITE" id="PS01180">
    <property type="entry name" value="CUB"/>
    <property type="match status" value="1"/>
</dbReference>
<dbReference type="InterPro" id="IPR050350">
    <property type="entry name" value="Compl-Cell_Adhes-Reg"/>
</dbReference>
<evidence type="ECO:0000256" key="2">
    <source>
        <dbReference type="ARBA" id="ARBA00022737"/>
    </source>
</evidence>
<dbReference type="PANTHER" id="PTHR19325">
    <property type="entry name" value="COMPLEMENT COMPONENT-RELATED SUSHI DOMAIN-CONTAINING"/>
    <property type="match status" value="1"/>
</dbReference>
<keyword evidence="7" id="KW-0812">Transmembrane</keyword>